<reference evidence="3" key="1">
    <citation type="journal article" date="2023" name="bioRxiv">
        <title>Improved chromosome-level genome assembly for marigold (Tagetes erecta).</title>
        <authorList>
            <person name="Jiang F."/>
            <person name="Yuan L."/>
            <person name="Wang S."/>
            <person name="Wang H."/>
            <person name="Xu D."/>
            <person name="Wang A."/>
            <person name="Fan W."/>
        </authorList>
    </citation>
    <scope>NUCLEOTIDE SEQUENCE</scope>
    <source>
        <strain evidence="3">WSJ</strain>
        <tissue evidence="3">Leaf</tissue>
    </source>
</reference>
<dbReference type="EMBL" id="JAUHHV010000010">
    <property type="protein sequence ID" value="KAK1411412.1"/>
    <property type="molecule type" value="Genomic_DNA"/>
</dbReference>
<feature type="transmembrane region" description="Helical" evidence="2">
    <location>
        <begin position="126"/>
        <end position="146"/>
    </location>
</feature>
<organism evidence="3 4">
    <name type="scientific">Tagetes erecta</name>
    <name type="common">African marigold</name>
    <dbReference type="NCBI Taxonomy" id="13708"/>
    <lineage>
        <taxon>Eukaryota</taxon>
        <taxon>Viridiplantae</taxon>
        <taxon>Streptophyta</taxon>
        <taxon>Embryophyta</taxon>
        <taxon>Tracheophyta</taxon>
        <taxon>Spermatophyta</taxon>
        <taxon>Magnoliopsida</taxon>
        <taxon>eudicotyledons</taxon>
        <taxon>Gunneridae</taxon>
        <taxon>Pentapetalae</taxon>
        <taxon>asterids</taxon>
        <taxon>campanulids</taxon>
        <taxon>Asterales</taxon>
        <taxon>Asteraceae</taxon>
        <taxon>Asteroideae</taxon>
        <taxon>Heliantheae alliance</taxon>
        <taxon>Tageteae</taxon>
        <taxon>Tagetes</taxon>
    </lineage>
</organism>
<name>A0AAD8JVN3_TARER</name>
<comment type="caution">
    <text evidence="3">The sequence shown here is derived from an EMBL/GenBank/DDBJ whole genome shotgun (WGS) entry which is preliminary data.</text>
</comment>
<evidence type="ECO:0000256" key="1">
    <source>
        <dbReference type="SAM" id="MobiDB-lite"/>
    </source>
</evidence>
<feature type="compositionally biased region" description="Polar residues" evidence="1">
    <location>
        <begin position="34"/>
        <end position="46"/>
    </location>
</feature>
<protein>
    <submittedName>
        <fullName evidence="3">Uncharacterized protein</fullName>
    </submittedName>
</protein>
<keyword evidence="2" id="KW-1133">Transmembrane helix</keyword>
<keyword evidence="4" id="KW-1185">Reference proteome</keyword>
<keyword evidence="2" id="KW-0472">Membrane</keyword>
<proteinExistence type="predicted"/>
<evidence type="ECO:0000256" key="2">
    <source>
        <dbReference type="SAM" id="Phobius"/>
    </source>
</evidence>
<evidence type="ECO:0000313" key="3">
    <source>
        <dbReference type="EMBL" id="KAK1411412.1"/>
    </source>
</evidence>
<feature type="region of interest" description="Disordered" evidence="1">
    <location>
        <begin position="31"/>
        <end position="65"/>
    </location>
</feature>
<evidence type="ECO:0000313" key="4">
    <source>
        <dbReference type="Proteomes" id="UP001229421"/>
    </source>
</evidence>
<accession>A0AAD8JVN3</accession>
<dbReference type="Proteomes" id="UP001229421">
    <property type="component" value="Unassembled WGS sequence"/>
</dbReference>
<keyword evidence="2" id="KW-0812">Transmembrane</keyword>
<gene>
    <name evidence="3" type="ORF">QVD17_37961</name>
</gene>
<sequence length="162" mass="18769">MHISYVDGDEETLNLKTQRWEILPEFSVRDNEEQNTLAQSEEASPETNKKKKTKTDPAKSQERTKIQPRGVVYLIESFTQRRFAKGFGNQVVVSSMRMIFQPFLKGKYCSYYCGCYAFGIDKVMQILVNMFYVLCMFCVALIQHSGCVQVQNMVLLQRLSDH</sequence>
<dbReference type="AlphaFoldDB" id="A0AAD8JVN3"/>
<feature type="compositionally biased region" description="Basic and acidic residues" evidence="1">
    <location>
        <begin position="54"/>
        <end position="65"/>
    </location>
</feature>